<dbReference type="SUPFAM" id="SSF52540">
    <property type="entry name" value="P-loop containing nucleoside triphosphate hydrolases"/>
    <property type="match status" value="1"/>
</dbReference>
<dbReference type="Proteomes" id="UP000254634">
    <property type="component" value="Unassembled WGS sequence"/>
</dbReference>
<keyword evidence="3 10" id="KW-0227">DNA damage</keyword>
<comment type="caution">
    <text evidence="10">Lacks conserved residue(s) required for the propagation of feature annotation.</text>
</comment>
<keyword evidence="7 10" id="KW-0067">ATP-binding</keyword>
<dbReference type="STRING" id="1123307.GCA_000380065_01030"/>
<keyword evidence="5 10" id="KW-0347">Helicase</keyword>
<comment type="similarity">
    <text evidence="10">Belongs to the helicase family. AddB/RexB type 2 subfamily.</text>
</comment>
<dbReference type="GO" id="GO:0016817">
    <property type="term" value="F:hydrolase activity, acting on acid anhydrides"/>
    <property type="evidence" value="ECO:0007669"/>
    <property type="project" value="InterPro"/>
</dbReference>
<feature type="domain" description="ATP-dependent helicase/deoxyribonuclease subunit B N-terminal" evidence="12">
    <location>
        <begin position="26"/>
        <end position="260"/>
    </location>
</feature>
<dbReference type="GO" id="GO:0008409">
    <property type="term" value="F:5'-3' exonuclease activity"/>
    <property type="evidence" value="ECO:0007669"/>
    <property type="project" value="UniProtKB-UniRule"/>
</dbReference>
<dbReference type="RefSeq" id="WP_018371728.1">
    <property type="nucleotide sequence ID" value="NZ_UHFR01000005.1"/>
</dbReference>
<dbReference type="InterPro" id="IPR011604">
    <property type="entry name" value="PDDEXK-like_dom_sf"/>
</dbReference>
<comment type="miscellaneous">
    <text evidence="10">Despite having helicase-like domains, this subunit does not have helicase activity.</text>
</comment>
<evidence type="ECO:0000256" key="4">
    <source>
        <dbReference type="ARBA" id="ARBA00022801"/>
    </source>
</evidence>
<dbReference type="PANTHER" id="PTHR30591">
    <property type="entry name" value="RECBCD ENZYME SUBUNIT RECC"/>
    <property type="match status" value="1"/>
</dbReference>
<evidence type="ECO:0000256" key="10">
    <source>
        <dbReference type="HAMAP-Rule" id="MF_01453"/>
    </source>
</evidence>
<dbReference type="GO" id="GO:0003690">
    <property type="term" value="F:double-stranded DNA binding"/>
    <property type="evidence" value="ECO:0007669"/>
    <property type="project" value="UniProtKB-UniRule"/>
</dbReference>
<dbReference type="HAMAP" id="MF_01453">
    <property type="entry name" value="AddB_type2"/>
    <property type="match status" value="1"/>
</dbReference>
<evidence type="ECO:0000256" key="2">
    <source>
        <dbReference type="ARBA" id="ARBA00022741"/>
    </source>
</evidence>
<protein>
    <recommendedName>
        <fullName evidence="10">ATP-dependent helicase/deoxyribonuclease subunit B</fullName>
        <ecNumber evidence="10">3.1.-.-</ecNumber>
    </recommendedName>
    <alternativeName>
        <fullName evidence="10">ATP-dependent helicase/nuclease subunit RexB</fullName>
    </alternativeName>
</protein>
<evidence type="ECO:0000256" key="6">
    <source>
        <dbReference type="ARBA" id="ARBA00022839"/>
    </source>
</evidence>
<keyword evidence="14" id="KW-1185">Reference proteome</keyword>
<evidence type="ECO:0000256" key="1">
    <source>
        <dbReference type="ARBA" id="ARBA00022722"/>
    </source>
</evidence>
<dbReference type="PANTHER" id="PTHR30591:SF1">
    <property type="entry name" value="RECBCD ENZYME SUBUNIT RECC"/>
    <property type="match status" value="1"/>
</dbReference>
<dbReference type="InterPro" id="IPR049035">
    <property type="entry name" value="ADDB_N"/>
</dbReference>
<reference evidence="13" key="1">
    <citation type="submission" date="2018-06" db="EMBL/GenBank/DDBJ databases">
        <authorList>
            <consortium name="Pathogen Informatics"/>
            <person name="Doyle S."/>
        </authorList>
    </citation>
    <scope>NUCLEOTIDE SEQUENCE [LARGE SCALE GENOMIC DNA]</scope>
    <source>
        <strain evidence="13">NCTC13765</strain>
    </source>
</reference>
<sequence length="1081" mass="124009">MKLLYTDIRNPLTPILVGEAQRLVAEGRRVFYIAPNSLSFEKERAVLEKLEGRASFAITVTRFVQMARYLILNDTSQRKGLDDVALSMLFFKILSELGEQALKVFGRIKRDPAFIQQLVELYHELQTAQMTFSDLELLDSPEKRADLMTIFMEVEKAMLEQELATTSPLNDLMRKIEAEQVETDLSKLALVIDGFTRFSAEESALISLFQRKGVEIVIGAYASKKAYQASFIEGNLYQASVLFLRDLAVNFQTKPVYVEANQGLAPFTKISRQFESCYDFSQSEENLDEAERSVLHLWNKGNSKEELEAVAQDIRKKVHNGARYKDFRLLLGDVESYRLQLGTIFEQYEIPFYLGRKESMAAHPLVHVVESLERLKRYNFRREDLLNLLKTGLYGQFAQADVDKFEQYLRYADINGQAKFSHDFTANDGNKFDLTHLNALRVAIVQPLLDFFKTRRQSAGALLEKFTNLLITSRLSENLSLLIKDEPAFMVERHEEVWKAFCHILEQVEEVFSESQLTVDDFLALVRSGILAADYRTVPATVDVVTVQSYDLIEPRSAAYVYAVGLTQGNFPKIVQNTSLLSDEERQFINEQSAETSKLQIASQENLQKNHFTAISLLNAAEKELVLSVPQFVQESEDTISPYIKELLALGFPFEKNTTDFDMGTYRGLLSRLVEQYQTDISDVWNEEEQTFWIVAGRVLRRKLEQEGLEIPVLTGKPKSQPLEQETLNRLYPADQALELSTSSLTEFYRNQYSFFLKYILRLQEENSIHPDVRAHGNFLHRVFERVMHGADSQSFDERLARAIAETEQEQPFQFLYEEDNESRFARELLTETAYATGQILKERGNIVPLREEFSFGNDQTFLTLEEGRKLSIRGKIDRVDQLLSDQSLGVVDYKSGAKNFDFKDFFNGLNSQLVTYLEALRQEKLTSTSDFFGAMYLHMTDPQIKLSETRSMGDIVAKAEKELEYKGLFLADKVAELTGPYEKNKVRILSREDLEVLLAYNDLLYKAAAQQILAGHFAINPYTEDGRSIAPFVEQHKAITGFEANHHFSQARKLSKLNQNVRGDKLRQAWIDKMKEKLSK</sequence>
<organism evidence="13 14">
    <name type="scientific">Streptococcus massiliensis</name>
    <dbReference type="NCBI Taxonomy" id="313439"/>
    <lineage>
        <taxon>Bacteria</taxon>
        <taxon>Bacillati</taxon>
        <taxon>Bacillota</taxon>
        <taxon>Bacilli</taxon>
        <taxon>Lactobacillales</taxon>
        <taxon>Streptococcaceae</taxon>
        <taxon>Streptococcus</taxon>
    </lineage>
</organism>
<evidence type="ECO:0000256" key="3">
    <source>
        <dbReference type="ARBA" id="ARBA00022763"/>
    </source>
</evidence>
<evidence type="ECO:0000256" key="5">
    <source>
        <dbReference type="ARBA" id="ARBA00022806"/>
    </source>
</evidence>
<keyword evidence="6 10" id="KW-0269">Exonuclease</keyword>
<evidence type="ECO:0000256" key="7">
    <source>
        <dbReference type="ARBA" id="ARBA00022840"/>
    </source>
</evidence>
<dbReference type="InterPro" id="IPR038726">
    <property type="entry name" value="PDDEXK_AddAB-type"/>
</dbReference>
<comment type="function">
    <text evidence="10">The heterodimer acts as both an ATP-dependent DNA helicase and an ATP-dependent, dual-direction single-stranded exonuclease. Recognizes the chi site generating a DNA molecule suitable for the initiation of homologous recombination. This subunit has 5' -&gt; 3' nuclease activity but not helicase activity.</text>
</comment>
<dbReference type="Gene3D" id="3.40.50.300">
    <property type="entry name" value="P-loop containing nucleotide triphosphate hydrolases"/>
    <property type="match status" value="4"/>
</dbReference>
<feature type="domain" description="PD-(D/E)XK endonuclease-like" evidence="11">
    <location>
        <begin position="740"/>
        <end position="1024"/>
    </location>
</feature>
<dbReference type="AlphaFoldDB" id="A0A380KY65"/>
<comment type="cofactor">
    <cofactor evidence="10">
        <name>Mg(2+)</name>
        <dbReference type="ChEBI" id="CHEBI:18420"/>
    </cofactor>
</comment>
<keyword evidence="1 10" id="KW-0540">Nuclease</keyword>
<dbReference type="EC" id="3.1.-.-" evidence="10"/>
<keyword evidence="2 10" id="KW-0547">Nucleotide-binding</keyword>
<name>A0A380KY65_9STRE</name>
<keyword evidence="4 10" id="KW-0378">Hydrolase</keyword>
<proteinExistence type="inferred from homology"/>
<evidence type="ECO:0000259" key="11">
    <source>
        <dbReference type="Pfam" id="PF12705"/>
    </source>
</evidence>
<dbReference type="Gene3D" id="3.90.320.10">
    <property type="match status" value="1"/>
</dbReference>
<keyword evidence="9 10" id="KW-0234">DNA repair</keyword>
<gene>
    <name evidence="10 13" type="primary">rexB</name>
    <name evidence="13" type="ORF">NCTC13765_00523</name>
</gene>
<accession>A0A380KY65</accession>
<evidence type="ECO:0000313" key="13">
    <source>
        <dbReference type="EMBL" id="SUN76077.1"/>
    </source>
</evidence>
<keyword evidence="8 10" id="KW-0238">DNA-binding</keyword>
<evidence type="ECO:0000256" key="8">
    <source>
        <dbReference type="ARBA" id="ARBA00023125"/>
    </source>
</evidence>
<dbReference type="NCBIfam" id="TIGR02774">
    <property type="entry name" value="rexB_recomb"/>
    <property type="match status" value="1"/>
</dbReference>
<evidence type="ECO:0000259" key="12">
    <source>
        <dbReference type="Pfam" id="PF21445"/>
    </source>
</evidence>
<dbReference type="SUPFAM" id="SSF52980">
    <property type="entry name" value="Restriction endonuclease-like"/>
    <property type="match status" value="1"/>
</dbReference>
<dbReference type="Pfam" id="PF12705">
    <property type="entry name" value="PDDEXK_1"/>
    <property type="match status" value="1"/>
</dbReference>
<dbReference type="InterPro" id="IPR011335">
    <property type="entry name" value="Restrct_endonuc-II-like"/>
</dbReference>
<dbReference type="InterPro" id="IPR027417">
    <property type="entry name" value="P-loop_NTPase"/>
</dbReference>
<evidence type="ECO:0000256" key="9">
    <source>
        <dbReference type="ARBA" id="ARBA00023204"/>
    </source>
</evidence>
<evidence type="ECO:0000313" key="14">
    <source>
        <dbReference type="Proteomes" id="UP000254634"/>
    </source>
</evidence>
<dbReference type="Pfam" id="PF21445">
    <property type="entry name" value="ADDB_N"/>
    <property type="match status" value="1"/>
</dbReference>
<dbReference type="GO" id="GO:0004386">
    <property type="term" value="F:helicase activity"/>
    <property type="evidence" value="ECO:0007669"/>
    <property type="project" value="UniProtKB-KW"/>
</dbReference>
<dbReference type="GO" id="GO:0000724">
    <property type="term" value="P:double-strand break repair via homologous recombination"/>
    <property type="evidence" value="ECO:0007669"/>
    <property type="project" value="UniProtKB-UniRule"/>
</dbReference>
<dbReference type="OrthoDB" id="9758506at2"/>
<dbReference type="EMBL" id="UHFR01000005">
    <property type="protein sequence ID" value="SUN76077.1"/>
    <property type="molecule type" value="Genomic_DNA"/>
</dbReference>
<dbReference type="GO" id="GO:0005524">
    <property type="term" value="F:ATP binding"/>
    <property type="evidence" value="ECO:0007669"/>
    <property type="project" value="UniProtKB-UniRule"/>
</dbReference>
<dbReference type="InterPro" id="IPR014141">
    <property type="entry name" value="DNA_helicase_suRexB"/>
</dbReference>
<comment type="subunit">
    <text evidence="10">Heterodimer of AddA and RexB.</text>
</comment>